<dbReference type="OrthoDB" id="9784009at2"/>
<dbReference type="InterPro" id="IPR044528">
    <property type="entry name" value="POD-like_MBL-fold"/>
</dbReference>
<dbReference type="PANTHER" id="PTHR43084:SF1">
    <property type="entry name" value="PERSULFIDE DIOXYGENASE ETHE1, MITOCHONDRIAL"/>
    <property type="match status" value="1"/>
</dbReference>
<organism evidence="3 4">
    <name type="scientific">Deinococcus radiodurans (strain ATCC 13939 / DSM 20539 / JCM 16871 / CCUG 27074 / LMG 4051 / NBRC 15346 / NCIMB 9279 / VKM B-1422 / R1)</name>
    <dbReference type="NCBI Taxonomy" id="243230"/>
    <lineage>
        <taxon>Bacteria</taxon>
        <taxon>Thermotogati</taxon>
        <taxon>Deinococcota</taxon>
        <taxon>Deinococci</taxon>
        <taxon>Deinococcales</taxon>
        <taxon>Deinococcaceae</taxon>
        <taxon>Deinococcus</taxon>
    </lineage>
</organism>
<dbReference type="eggNOG" id="COG0491">
    <property type="taxonomic scope" value="Bacteria"/>
</dbReference>
<name>Q9RYK8_DEIRA</name>
<dbReference type="InterPro" id="IPR051682">
    <property type="entry name" value="Mito_Persulfide_Diox"/>
</dbReference>
<dbReference type="InParanoid" id="Q9RYK8"/>
<protein>
    <recommendedName>
        <fullName evidence="2">Rhodanese domain-containing protein</fullName>
    </recommendedName>
</protein>
<dbReference type="SMART" id="SM00849">
    <property type="entry name" value="Lactamase_B"/>
    <property type="match status" value="1"/>
</dbReference>
<dbReference type="GO" id="GO:0006749">
    <property type="term" value="P:glutathione metabolic process"/>
    <property type="evidence" value="ECO:0000318"/>
    <property type="project" value="GO_Central"/>
</dbReference>
<accession>Q9RYK8</accession>
<dbReference type="eggNOG" id="COG0607">
    <property type="taxonomic scope" value="Bacteria"/>
</dbReference>
<keyword evidence="1" id="KW-0479">Metal-binding</keyword>
<dbReference type="CDD" id="cd00158">
    <property type="entry name" value="RHOD"/>
    <property type="match status" value="1"/>
</dbReference>
<feature type="domain" description="Rhodanese" evidence="2">
    <location>
        <begin position="400"/>
        <end position="483"/>
    </location>
</feature>
<proteinExistence type="predicted"/>
<sequence>MTLYPRGVYFHSKSEPSRSLFRRTTMFFERFYDTDLAQASYMVGCQRTGECLVIDPVRDVQQYLEKAASQRLRVTHVTETHIHADYLSGSRELAAATGAQLLLPGEGGAEWRYDFGDQKLHHGDVFWVGNVKVEVRHTPGHTPESLSFLVTDTPRGDVPVMCFTGDFVFVGDVGRPDLLDEAAGGVETRFVGARQMFASLRDQFLTLPDGVQVWPAHGSGSACGKALGAVPSTTVGYERALAWWAPYVERGDEQGFTDELLSGQPDAPLYYGRMKTQNRAGPTVLGEVSALPQLSAAEVERQLAAGALLIDTRPREQHQAAAPRRSVNLPVGNTFETWSGWLLRPEDGDYVLLAASAEQAEALRRRLWMVGLDNVSGFITSTDGLDTAPQRPFAPADLPQHKDALVLDVRKKTEYDAGHIPGARQLHAGRLPWKLGELPQEQEIVVHCQSGARSAAAASFLRARGFNVSELAGGYEAWEKAQG</sequence>
<dbReference type="SMART" id="SM00450">
    <property type="entry name" value="RHOD"/>
    <property type="match status" value="2"/>
</dbReference>
<dbReference type="Proteomes" id="UP000002524">
    <property type="component" value="Chromosome 2"/>
</dbReference>
<dbReference type="PATRIC" id="fig|243230.17.peg.3194"/>
<dbReference type="InterPro" id="IPR001763">
    <property type="entry name" value="Rhodanese-like_dom"/>
</dbReference>
<dbReference type="FunFam" id="3.40.250.10:FF:000049">
    <property type="entry name" value="Phage shock protein E"/>
    <property type="match status" value="1"/>
</dbReference>
<dbReference type="InterPro" id="IPR036873">
    <property type="entry name" value="Rhodanese-like_dom_sf"/>
</dbReference>
<dbReference type="PANTHER" id="PTHR43084">
    <property type="entry name" value="PERSULFIDE DIOXYGENASE ETHE1"/>
    <property type="match status" value="1"/>
</dbReference>
<dbReference type="PIR" id="E75584">
    <property type="entry name" value="E75584"/>
</dbReference>
<dbReference type="KEGG" id="dra:DR_A0304"/>
<dbReference type="SUPFAM" id="SSF52821">
    <property type="entry name" value="Rhodanese/Cell cycle control phosphatase"/>
    <property type="match status" value="2"/>
</dbReference>
<evidence type="ECO:0000313" key="4">
    <source>
        <dbReference type="Proteomes" id="UP000002524"/>
    </source>
</evidence>
<dbReference type="EnsemblBacteria" id="AAF12471">
    <property type="protein sequence ID" value="AAF12471"/>
    <property type="gene ID" value="DR_A0304"/>
</dbReference>
<dbReference type="InterPro" id="IPR001279">
    <property type="entry name" value="Metallo-B-lactamas"/>
</dbReference>
<dbReference type="Pfam" id="PF00581">
    <property type="entry name" value="Rhodanese"/>
    <property type="match status" value="1"/>
</dbReference>
<dbReference type="FunFam" id="3.60.15.10:FF:000030">
    <property type="entry name" value="Metallo-beta-lactamase family protein"/>
    <property type="match status" value="1"/>
</dbReference>
<dbReference type="HOGENOM" id="CLU_030571_7_1_0"/>
<dbReference type="InterPro" id="IPR036866">
    <property type="entry name" value="RibonucZ/Hydroxyglut_hydro"/>
</dbReference>
<reference evidence="3 4" key="1">
    <citation type="journal article" date="1999" name="Science">
        <title>Genome sequence of the radioresistant bacterium Deinococcus radiodurans R1.</title>
        <authorList>
            <person name="White O."/>
            <person name="Eisen J.A."/>
            <person name="Heidelberg J.F."/>
            <person name="Hickey E.K."/>
            <person name="Peterson J.D."/>
            <person name="Dodson R.J."/>
            <person name="Haft D.H."/>
            <person name="Gwinn M.L."/>
            <person name="Nelson W.C."/>
            <person name="Richardson D.L."/>
            <person name="Moffat K.S."/>
            <person name="Qin H."/>
            <person name="Jiang L."/>
            <person name="Pamphile W."/>
            <person name="Crosby M."/>
            <person name="Shen M."/>
            <person name="Vamathevan J.J."/>
            <person name="Lam P."/>
            <person name="McDonald L."/>
            <person name="Utterback T."/>
            <person name="Zalewski C."/>
            <person name="Makarova K.S."/>
            <person name="Aravind L."/>
            <person name="Daly M.J."/>
            <person name="Minton K.W."/>
            <person name="Fleischmann R.D."/>
            <person name="Ketchum K.A."/>
            <person name="Nelson K.E."/>
            <person name="Salzberg S."/>
            <person name="Smith H.O."/>
            <person name="Venter J.C."/>
            <person name="Fraser C.M."/>
        </authorList>
    </citation>
    <scope>NUCLEOTIDE SEQUENCE [LARGE SCALE GENOMIC DNA]</scope>
    <source>
        <strain evidence="4">ATCC 13939 / DSM 20539 / JCM 16871 / LMG 4051 / NBRC 15346 / NCIMB 9279 / R1 / VKM B-1422</strain>
    </source>
</reference>
<dbReference type="PROSITE" id="PS50206">
    <property type="entry name" value="RHODANESE_3"/>
    <property type="match status" value="2"/>
</dbReference>
<evidence type="ECO:0000313" key="3">
    <source>
        <dbReference type="EMBL" id="AAF12471.1"/>
    </source>
</evidence>
<dbReference type="GO" id="GO:0050313">
    <property type="term" value="F:sulfur dioxygenase activity"/>
    <property type="evidence" value="ECO:0000318"/>
    <property type="project" value="GO_Central"/>
</dbReference>
<keyword evidence="4" id="KW-1185">Reference proteome</keyword>
<dbReference type="CDD" id="cd07724">
    <property type="entry name" value="POD-like_MBL-fold"/>
    <property type="match status" value="1"/>
</dbReference>
<dbReference type="GO" id="GO:0070813">
    <property type="term" value="P:hydrogen sulfide metabolic process"/>
    <property type="evidence" value="ECO:0000318"/>
    <property type="project" value="GO_Central"/>
</dbReference>
<dbReference type="Pfam" id="PF00753">
    <property type="entry name" value="Lactamase_B"/>
    <property type="match status" value="1"/>
</dbReference>
<dbReference type="PaxDb" id="243230-DR_A0304"/>
<dbReference type="Gene3D" id="3.60.15.10">
    <property type="entry name" value="Ribonuclease Z/Hydroxyacylglutathione hydrolase-like"/>
    <property type="match status" value="1"/>
</dbReference>
<dbReference type="SUPFAM" id="SSF56281">
    <property type="entry name" value="Metallo-hydrolase/oxidoreductase"/>
    <property type="match status" value="1"/>
</dbReference>
<evidence type="ECO:0000256" key="1">
    <source>
        <dbReference type="ARBA" id="ARBA00022723"/>
    </source>
</evidence>
<gene>
    <name evidence="3" type="ordered locus">DR_A0304</name>
</gene>
<feature type="domain" description="Rhodanese" evidence="2">
    <location>
        <begin position="303"/>
        <end position="394"/>
    </location>
</feature>
<dbReference type="GO" id="GO:0046872">
    <property type="term" value="F:metal ion binding"/>
    <property type="evidence" value="ECO:0007669"/>
    <property type="project" value="UniProtKB-KW"/>
</dbReference>
<evidence type="ECO:0000259" key="2">
    <source>
        <dbReference type="PROSITE" id="PS50206"/>
    </source>
</evidence>
<dbReference type="EMBL" id="AE001825">
    <property type="protein sequence ID" value="AAF12471.1"/>
    <property type="molecule type" value="Genomic_DNA"/>
</dbReference>
<dbReference type="AlphaFoldDB" id="Q9RYK8"/>
<dbReference type="Gene3D" id="3.40.250.10">
    <property type="entry name" value="Rhodanese-like domain"/>
    <property type="match status" value="2"/>
</dbReference>
<dbReference type="STRING" id="243230.DR_A0304"/>